<protein>
    <submittedName>
        <fullName evidence="1">Uncharacterized protein</fullName>
    </submittedName>
</protein>
<sequence>MGSAHVCFQMVPSNISISSWVPGRICVLIYIHHFINFPNISIYFNQVQRAFVKNYTLSLLLT</sequence>
<dbReference type="AlphaFoldDB" id="A0AAW0KRQ9"/>
<keyword evidence="2" id="KW-1185">Reference proteome</keyword>
<evidence type="ECO:0000313" key="1">
    <source>
        <dbReference type="EMBL" id="KAK7841869.1"/>
    </source>
</evidence>
<feature type="non-terminal residue" evidence="1">
    <location>
        <position position="62"/>
    </location>
</feature>
<dbReference type="Proteomes" id="UP000237347">
    <property type="component" value="Unassembled WGS sequence"/>
</dbReference>
<reference evidence="1 2" key="1">
    <citation type="journal article" date="2018" name="Sci. Data">
        <title>The draft genome sequence of cork oak.</title>
        <authorList>
            <person name="Ramos A.M."/>
            <person name="Usie A."/>
            <person name="Barbosa P."/>
            <person name="Barros P.M."/>
            <person name="Capote T."/>
            <person name="Chaves I."/>
            <person name="Simoes F."/>
            <person name="Abreu I."/>
            <person name="Carrasquinho I."/>
            <person name="Faro C."/>
            <person name="Guimaraes J.B."/>
            <person name="Mendonca D."/>
            <person name="Nobrega F."/>
            <person name="Rodrigues L."/>
            <person name="Saibo N.J.M."/>
            <person name="Varela M.C."/>
            <person name="Egas C."/>
            <person name="Matos J."/>
            <person name="Miguel C.M."/>
            <person name="Oliveira M.M."/>
            <person name="Ricardo C.P."/>
            <person name="Goncalves S."/>
        </authorList>
    </citation>
    <scope>NUCLEOTIDE SEQUENCE [LARGE SCALE GENOMIC DNA]</scope>
    <source>
        <strain evidence="2">cv. HL8</strain>
    </source>
</reference>
<comment type="caution">
    <text evidence="1">The sequence shown here is derived from an EMBL/GenBank/DDBJ whole genome shotgun (WGS) entry which is preliminary data.</text>
</comment>
<accession>A0AAW0KRQ9</accession>
<organism evidence="1 2">
    <name type="scientific">Quercus suber</name>
    <name type="common">Cork oak</name>
    <dbReference type="NCBI Taxonomy" id="58331"/>
    <lineage>
        <taxon>Eukaryota</taxon>
        <taxon>Viridiplantae</taxon>
        <taxon>Streptophyta</taxon>
        <taxon>Embryophyta</taxon>
        <taxon>Tracheophyta</taxon>
        <taxon>Spermatophyta</taxon>
        <taxon>Magnoliopsida</taxon>
        <taxon>eudicotyledons</taxon>
        <taxon>Gunneridae</taxon>
        <taxon>Pentapetalae</taxon>
        <taxon>rosids</taxon>
        <taxon>fabids</taxon>
        <taxon>Fagales</taxon>
        <taxon>Fagaceae</taxon>
        <taxon>Quercus</taxon>
    </lineage>
</organism>
<name>A0AAW0KRQ9_QUESU</name>
<evidence type="ECO:0000313" key="2">
    <source>
        <dbReference type="Proteomes" id="UP000237347"/>
    </source>
</evidence>
<dbReference type="EMBL" id="PKMF04000232">
    <property type="protein sequence ID" value="KAK7841869.1"/>
    <property type="molecule type" value="Genomic_DNA"/>
</dbReference>
<gene>
    <name evidence="1" type="ORF">CFP56_014786</name>
</gene>
<proteinExistence type="predicted"/>